<accession>A0A9P9WI39</accession>
<dbReference type="PANTHER" id="PTHR42791:SF14">
    <property type="entry name" value="N-ACETYLTRANSFERASE DOMAIN-CONTAINING PROTEIN"/>
    <property type="match status" value="1"/>
</dbReference>
<dbReference type="Proteomes" id="UP000829685">
    <property type="component" value="Unassembled WGS sequence"/>
</dbReference>
<protein>
    <recommendedName>
        <fullName evidence="3">N-acetyltransferase domain-containing protein</fullName>
    </recommendedName>
</protein>
<proteinExistence type="predicted"/>
<dbReference type="EMBL" id="JAFIMR010000024">
    <property type="protein sequence ID" value="KAI1864307.1"/>
    <property type="molecule type" value="Genomic_DNA"/>
</dbReference>
<dbReference type="SUPFAM" id="SSF55729">
    <property type="entry name" value="Acyl-CoA N-acyltransferases (Nat)"/>
    <property type="match status" value="1"/>
</dbReference>
<evidence type="ECO:0008006" key="3">
    <source>
        <dbReference type="Google" id="ProtNLM"/>
    </source>
</evidence>
<reference evidence="1" key="1">
    <citation type="submission" date="2021-03" db="EMBL/GenBank/DDBJ databases">
        <title>Revisited historic fungal species revealed as producer of novel bioactive compounds through whole genome sequencing and comparative genomics.</title>
        <authorList>
            <person name="Vignolle G.A."/>
            <person name="Hochenegger N."/>
            <person name="Mach R.L."/>
            <person name="Mach-Aigner A.R."/>
            <person name="Javad Rahimi M."/>
            <person name="Salim K.A."/>
            <person name="Chan C.M."/>
            <person name="Lim L.B.L."/>
            <person name="Cai F."/>
            <person name="Druzhinina I.S."/>
            <person name="U'Ren J.M."/>
            <person name="Derntl C."/>
        </authorList>
    </citation>
    <scope>NUCLEOTIDE SEQUENCE</scope>
    <source>
        <strain evidence="1">TUCIM 5799</strain>
    </source>
</reference>
<evidence type="ECO:0000313" key="2">
    <source>
        <dbReference type="Proteomes" id="UP000829685"/>
    </source>
</evidence>
<gene>
    <name evidence="1" type="ORF">JX265_008678</name>
</gene>
<dbReference type="InterPro" id="IPR016181">
    <property type="entry name" value="Acyl_CoA_acyltransferase"/>
</dbReference>
<dbReference type="Gene3D" id="3.40.630.30">
    <property type="match status" value="1"/>
</dbReference>
<dbReference type="AlphaFoldDB" id="A0A9P9WI39"/>
<comment type="caution">
    <text evidence="1">The sequence shown here is derived from an EMBL/GenBank/DDBJ whole genome shotgun (WGS) entry which is preliminary data.</text>
</comment>
<dbReference type="InterPro" id="IPR052523">
    <property type="entry name" value="Trichothecene_AcTrans"/>
</dbReference>
<organism evidence="1 2">
    <name type="scientific">Neoarthrinium moseri</name>
    <dbReference type="NCBI Taxonomy" id="1658444"/>
    <lineage>
        <taxon>Eukaryota</taxon>
        <taxon>Fungi</taxon>
        <taxon>Dikarya</taxon>
        <taxon>Ascomycota</taxon>
        <taxon>Pezizomycotina</taxon>
        <taxon>Sordariomycetes</taxon>
        <taxon>Xylariomycetidae</taxon>
        <taxon>Amphisphaeriales</taxon>
        <taxon>Apiosporaceae</taxon>
        <taxon>Neoarthrinium</taxon>
    </lineage>
</organism>
<sequence length="198" mass="22553">MPLEIQPATEADIRRAVELEFKAYGPNPFSAILFPGPKPDGDTIGTRAEYLTTQRKGDATTRWSKVIDTDLPQDEQMIAFSKWHVYTEKPQLTPREFGPECNVEACQKLFGGLQQQRFRILGDRPYVCRGAGTLLIKQVLEEAQRRNLMAYLESSEAGHSLYTGCGFKDVELHEVDMSKWGATETHKTWAMDWKPEQK</sequence>
<dbReference type="PANTHER" id="PTHR42791">
    <property type="entry name" value="GNAT FAMILY ACETYLTRANSFERASE"/>
    <property type="match status" value="1"/>
</dbReference>
<evidence type="ECO:0000313" key="1">
    <source>
        <dbReference type="EMBL" id="KAI1864307.1"/>
    </source>
</evidence>
<name>A0A9P9WI39_9PEZI</name>
<keyword evidence="2" id="KW-1185">Reference proteome</keyword>